<gene>
    <name evidence="2" type="primary">larC</name>
    <name evidence="4" type="ORF">EV646_10729</name>
</gene>
<dbReference type="GO" id="GO:0016829">
    <property type="term" value="F:lyase activity"/>
    <property type="evidence" value="ECO:0007669"/>
    <property type="project" value="UniProtKB-UniRule"/>
</dbReference>
<comment type="similarity">
    <text evidence="2">Belongs to the LarC family.</text>
</comment>
<feature type="region of interest" description="Disordered" evidence="3">
    <location>
        <begin position="63"/>
        <end position="153"/>
    </location>
</feature>
<dbReference type="GO" id="GO:0051604">
    <property type="term" value="P:protein maturation"/>
    <property type="evidence" value="ECO:0007669"/>
    <property type="project" value="UniProtKB-UniRule"/>
</dbReference>
<evidence type="ECO:0000256" key="2">
    <source>
        <dbReference type="HAMAP-Rule" id="MF_01074"/>
    </source>
</evidence>
<sequence length="475" mass="48863">MRIAWIDCSAGASGDMLLGAFLDAGADLTTVNAAVAAVDASLSVTVERTSRHQIAATKATVRVDGTPHPENFPAAGHGHGHAEEPAADAAGLAGGEQERGAASTAASAGSTELERGDLTTPSLTPSAGERSSEAVGHGHGHGHGDEAGHSHGETRAWAEVRRLLEGAELSDAVRARALDTFARLARAEAAAHGVEPDAVHFHEVGALDAIADIVGVAAASVSLELDRIVVSTIALGGGRQVRGQHGGIPVPGPAVLHLLSEADAPVFGGIAPYEMTTPTGAALLASLADEFGPLPHLRIEQTGVGAGGRDPVEVPNVVRVVVGESVEGSSSELVYETNVDDLDPRIWPQVLARLMEAGAADAWLTPILMKKGRPAHTLSVLVGSANAEVVRSVILSETSAIGLREFGIRKHAADREFASVYVDGQRIHVKIARYGGQVVNVQPEYDDVAAAATALSKPVKTILAKAIAAGHELWG</sequence>
<dbReference type="PANTHER" id="PTHR36566:SF1">
    <property type="entry name" value="PYRIDINIUM-3,5-BISTHIOCARBOXYLIC ACID MONONUCLEOTIDE NICKEL INSERTION PROTEIN"/>
    <property type="match status" value="1"/>
</dbReference>
<dbReference type="Pfam" id="PF01969">
    <property type="entry name" value="Ni_insertion"/>
    <property type="match status" value="1"/>
</dbReference>
<comment type="caution">
    <text evidence="4">The sequence shown here is derived from an EMBL/GenBank/DDBJ whole genome shotgun (WGS) entry which is preliminary data.</text>
</comment>
<dbReference type="EC" id="4.99.1.12" evidence="2"/>
<dbReference type="Gene3D" id="3.10.20.300">
    <property type="entry name" value="mk0293 like domain"/>
    <property type="match status" value="1"/>
</dbReference>
<dbReference type="InterPro" id="IPR002822">
    <property type="entry name" value="Ni_insertion"/>
</dbReference>
<protein>
    <recommendedName>
        <fullName evidence="2">Pyridinium-3,5-bisthiocarboxylic acid mononucleotide nickel insertion protein</fullName>
        <shortName evidence="2">P2TMN nickel insertion protein</shortName>
        <ecNumber evidence="2">4.99.1.12</ecNumber>
    </recommendedName>
    <alternativeName>
        <fullName evidence="2">Nickel-pincer cofactor biosynthesis protein LarC</fullName>
    </alternativeName>
</protein>
<evidence type="ECO:0000313" key="4">
    <source>
        <dbReference type="EMBL" id="TCO46009.1"/>
    </source>
</evidence>
<keyword evidence="2" id="KW-0456">Lyase</keyword>
<evidence type="ECO:0000313" key="5">
    <source>
        <dbReference type="Proteomes" id="UP000295573"/>
    </source>
</evidence>
<comment type="catalytic activity">
    <reaction evidence="2">
        <text>Ni(II)-pyridinium-3,5-bisthiocarboxylate mononucleotide = pyridinium-3,5-bisthiocarboxylate mononucleotide + Ni(2+)</text>
        <dbReference type="Rhea" id="RHEA:54784"/>
        <dbReference type="ChEBI" id="CHEBI:49786"/>
        <dbReference type="ChEBI" id="CHEBI:137372"/>
        <dbReference type="ChEBI" id="CHEBI:137373"/>
        <dbReference type="EC" id="4.99.1.12"/>
    </reaction>
</comment>
<dbReference type="EMBL" id="SLWR01000007">
    <property type="protein sequence ID" value="TCO46009.1"/>
    <property type="molecule type" value="Genomic_DNA"/>
</dbReference>
<evidence type="ECO:0000256" key="1">
    <source>
        <dbReference type="ARBA" id="ARBA00022596"/>
    </source>
</evidence>
<keyword evidence="5" id="KW-1185">Reference proteome</keyword>
<keyword evidence="1 2" id="KW-0533">Nickel</keyword>
<name>A0A4R2IPN0_9ACTN</name>
<organism evidence="4 5">
    <name type="scientific">Kribbella antiqua</name>
    <dbReference type="NCBI Taxonomy" id="2512217"/>
    <lineage>
        <taxon>Bacteria</taxon>
        <taxon>Bacillati</taxon>
        <taxon>Actinomycetota</taxon>
        <taxon>Actinomycetes</taxon>
        <taxon>Propionibacteriales</taxon>
        <taxon>Kribbellaceae</taxon>
        <taxon>Kribbella</taxon>
    </lineage>
</organism>
<feature type="compositionally biased region" description="Low complexity" evidence="3">
    <location>
        <begin position="100"/>
        <end position="111"/>
    </location>
</feature>
<comment type="function">
    <text evidence="2">Involved in the biosynthesis of a nickel-pincer cofactor ((SCS)Ni(II) pincer complex). Binds Ni(2+), and functions in nickel delivery to pyridinium-3,5-bisthiocarboxylic acid mononucleotide (P2TMN), to form the mature cofactor. Is thus probably required for the activation of nickel-pincer cofactor-dependent enzymes.</text>
</comment>
<dbReference type="AlphaFoldDB" id="A0A4R2IPN0"/>
<accession>A0A4R2IPN0</accession>
<evidence type="ECO:0000256" key="3">
    <source>
        <dbReference type="SAM" id="MobiDB-lite"/>
    </source>
</evidence>
<reference evidence="4 5" key="1">
    <citation type="journal article" date="2015" name="Stand. Genomic Sci.">
        <title>Genomic Encyclopedia of Bacterial and Archaeal Type Strains, Phase III: the genomes of soil and plant-associated and newly described type strains.</title>
        <authorList>
            <person name="Whitman W.B."/>
            <person name="Woyke T."/>
            <person name="Klenk H.P."/>
            <person name="Zhou Y."/>
            <person name="Lilburn T.G."/>
            <person name="Beck B.J."/>
            <person name="De Vos P."/>
            <person name="Vandamme P."/>
            <person name="Eisen J.A."/>
            <person name="Garrity G."/>
            <person name="Hugenholtz P."/>
            <person name="Kyrpides N.C."/>
        </authorList>
    </citation>
    <scope>NUCLEOTIDE SEQUENCE [LARGE SCALE GENOMIC DNA]</scope>
    <source>
        <strain evidence="4 5">VKM Ac-2541</strain>
    </source>
</reference>
<dbReference type="PANTHER" id="PTHR36566">
    <property type="entry name" value="NICKEL INSERTION PROTEIN-RELATED"/>
    <property type="match status" value="1"/>
</dbReference>
<dbReference type="Proteomes" id="UP000295573">
    <property type="component" value="Unassembled WGS sequence"/>
</dbReference>
<proteinExistence type="inferred from homology"/>
<dbReference type="Gene3D" id="3.30.70.1380">
    <property type="entry name" value="Transcriptional regulatory protein pf0864 domain like"/>
    <property type="match status" value="1"/>
</dbReference>
<dbReference type="GO" id="GO:0016151">
    <property type="term" value="F:nickel cation binding"/>
    <property type="evidence" value="ECO:0007669"/>
    <property type="project" value="UniProtKB-UniRule"/>
</dbReference>
<dbReference type="NCBIfam" id="TIGR00299">
    <property type="entry name" value="nickel pincer cofactor biosynthesis protein LarC"/>
    <property type="match status" value="1"/>
</dbReference>
<dbReference type="HAMAP" id="MF_01074">
    <property type="entry name" value="LarC"/>
    <property type="match status" value="1"/>
</dbReference>
<dbReference type="RefSeq" id="WP_199237086.1">
    <property type="nucleotide sequence ID" value="NZ_SLWR01000007.1"/>
</dbReference>
<feature type="compositionally biased region" description="Basic and acidic residues" evidence="3">
    <location>
        <begin position="142"/>
        <end position="153"/>
    </location>
</feature>